<dbReference type="AlphaFoldDB" id="A0A3P2A9C9"/>
<keyword evidence="3 4" id="KW-0238">DNA-binding</keyword>
<dbReference type="Pfam" id="PF22657">
    <property type="entry name" value="SSB_1"/>
    <property type="match status" value="1"/>
</dbReference>
<keyword evidence="6" id="KW-1185">Reference proteome</keyword>
<dbReference type="Proteomes" id="UP000269923">
    <property type="component" value="Unassembled WGS sequence"/>
</dbReference>
<gene>
    <name evidence="5" type="primary">priB</name>
    <name evidence="5" type="ORF">EII21_00835</name>
</gene>
<dbReference type="InterPro" id="IPR000424">
    <property type="entry name" value="Primosome_PriB/ssb"/>
</dbReference>
<evidence type="ECO:0000313" key="6">
    <source>
        <dbReference type="Proteomes" id="UP000269923"/>
    </source>
</evidence>
<accession>A0A3P2A9C9</accession>
<dbReference type="GO" id="GO:1990077">
    <property type="term" value="C:primosome complex"/>
    <property type="evidence" value="ECO:0007669"/>
    <property type="project" value="UniProtKB-KW"/>
</dbReference>
<dbReference type="GO" id="GO:0006269">
    <property type="term" value="P:DNA replication, synthesis of primer"/>
    <property type="evidence" value="ECO:0007669"/>
    <property type="project" value="UniProtKB-KW"/>
</dbReference>
<keyword evidence="2" id="KW-0235">DNA replication</keyword>
<name>A0A3P2A9C9_9NEIS</name>
<organism evidence="5 6">
    <name type="scientific">Conchiformibius steedae</name>
    <dbReference type="NCBI Taxonomy" id="153493"/>
    <lineage>
        <taxon>Bacteria</taxon>
        <taxon>Pseudomonadati</taxon>
        <taxon>Pseudomonadota</taxon>
        <taxon>Betaproteobacteria</taxon>
        <taxon>Neisseriales</taxon>
        <taxon>Neisseriaceae</taxon>
        <taxon>Conchiformibius</taxon>
    </lineage>
</organism>
<evidence type="ECO:0000256" key="2">
    <source>
        <dbReference type="ARBA" id="ARBA00022705"/>
    </source>
</evidence>
<dbReference type="InterPro" id="IPR012340">
    <property type="entry name" value="NA-bd_OB-fold"/>
</dbReference>
<dbReference type="PROSITE" id="PS50935">
    <property type="entry name" value="SSB"/>
    <property type="match status" value="1"/>
</dbReference>
<evidence type="ECO:0000256" key="1">
    <source>
        <dbReference type="ARBA" id="ARBA00022515"/>
    </source>
</evidence>
<proteinExistence type="predicted"/>
<dbReference type="SUPFAM" id="SSF50249">
    <property type="entry name" value="Nucleic acid-binding proteins"/>
    <property type="match status" value="1"/>
</dbReference>
<dbReference type="STRING" id="1121352.GCA_000620925_00502"/>
<evidence type="ECO:0000256" key="4">
    <source>
        <dbReference type="PROSITE-ProRule" id="PRU00252"/>
    </source>
</evidence>
<sequence length="98" mass="10870">MENRFSLTAELAQVGALRRTPAGTAVLDVLLAHESWQHENGTPYLAKFTLAAKIVGNEAQAWQHRQGVMVHIGGFLVQSGRQNPRPLLHIQTIQEYKG</sequence>
<dbReference type="NCBIfam" id="TIGR04418">
    <property type="entry name" value="PriB_gamma"/>
    <property type="match status" value="1"/>
</dbReference>
<dbReference type="OrthoDB" id="5296916at2"/>
<comment type="caution">
    <text evidence="5">The sequence shown here is derived from an EMBL/GenBank/DDBJ whole genome shotgun (WGS) entry which is preliminary data.</text>
</comment>
<keyword evidence="1" id="KW-0639">Primosome</keyword>
<dbReference type="EMBL" id="RQYC01000001">
    <property type="protein sequence ID" value="RRD91605.1"/>
    <property type="molecule type" value="Genomic_DNA"/>
</dbReference>
<reference evidence="5 6" key="1">
    <citation type="submission" date="2018-11" db="EMBL/GenBank/DDBJ databases">
        <title>Genomes From Bacteria Associated with the Canine Oral Cavity: a Test Case for Automated Genome-Based Taxonomic Assignment.</title>
        <authorList>
            <person name="Coil D.A."/>
            <person name="Jospin G."/>
            <person name="Darling A.E."/>
            <person name="Wallis C."/>
            <person name="Davis I.J."/>
            <person name="Harris S."/>
            <person name="Eisen J.A."/>
            <person name="Holcombe L.J."/>
            <person name="O'Flynn C."/>
        </authorList>
    </citation>
    <scope>NUCLEOTIDE SEQUENCE [LARGE SCALE GENOMIC DNA]</scope>
    <source>
        <strain evidence="5 6">COT-280</strain>
    </source>
</reference>
<protein>
    <submittedName>
        <fullName evidence="5">Primosomal replication protein N</fullName>
    </submittedName>
</protein>
<dbReference type="GO" id="GO:0003697">
    <property type="term" value="F:single-stranded DNA binding"/>
    <property type="evidence" value="ECO:0007669"/>
    <property type="project" value="InterPro"/>
</dbReference>
<dbReference type="RefSeq" id="WP_124793800.1">
    <property type="nucleotide sequence ID" value="NZ_CAMIGD010000083.1"/>
</dbReference>
<dbReference type="InterPro" id="IPR023646">
    <property type="entry name" value="Prisomal_replication_PriB"/>
</dbReference>
<dbReference type="Gene3D" id="2.40.50.140">
    <property type="entry name" value="Nucleic acid-binding proteins"/>
    <property type="match status" value="1"/>
</dbReference>
<evidence type="ECO:0000256" key="3">
    <source>
        <dbReference type="ARBA" id="ARBA00023125"/>
    </source>
</evidence>
<evidence type="ECO:0000313" key="5">
    <source>
        <dbReference type="EMBL" id="RRD91605.1"/>
    </source>
</evidence>